<sequence length="154" mass="17004">MTEDIGQKKGGGGDCRVEKLNDKEWTMEMKERRTEGKRGGGRSITDGRCGGGAHPPPLGKDKNDSSPPPPPPGPARLGSSERKKISNPLPFHLNSFSQPSPTLNQAEKARLPSHFKATNTEQGRRSVIRRKMPFVSMAITKRRPSLPFPIIRRN</sequence>
<accession>A0A914H481</accession>
<proteinExistence type="predicted"/>
<organism evidence="2 3">
    <name type="scientific">Globodera rostochiensis</name>
    <name type="common">Golden nematode worm</name>
    <name type="synonym">Heterodera rostochiensis</name>
    <dbReference type="NCBI Taxonomy" id="31243"/>
    <lineage>
        <taxon>Eukaryota</taxon>
        <taxon>Metazoa</taxon>
        <taxon>Ecdysozoa</taxon>
        <taxon>Nematoda</taxon>
        <taxon>Chromadorea</taxon>
        <taxon>Rhabditida</taxon>
        <taxon>Tylenchina</taxon>
        <taxon>Tylenchomorpha</taxon>
        <taxon>Tylenchoidea</taxon>
        <taxon>Heteroderidae</taxon>
        <taxon>Heteroderinae</taxon>
        <taxon>Globodera</taxon>
    </lineage>
</organism>
<keyword evidence="2" id="KW-1185">Reference proteome</keyword>
<reference evidence="3" key="1">
    <citation type="submission" date="2022-11" db="UniProtKB">
        <authorList>
            <consortium name="WormBaseParasite"/>
        </authorList>
    </citation>
    <scope>IDENTIFICATION</scope>
</reference>
<feature type="region of interest" description="Disordered" evidence="1">
    <location>
        <begin position="1"/>
        <end position="107"/>
    </location>
</feature>
<dbReference type="Proteomes" id="UP000887572">
    <property type="component" value="Unplaced"/>
</dbReference>
<name>A0A914H481_GLORO</name>
<evidence type="ECO:0000313" key="2">
    <source>
        <dbReference type="Proteomes" id="UP000887572"/>
    </source>
</evidence>
<dbReference type="AlphaFoldDB" id="A0A914H481"/>
<feature type="compositionally biased region" description="Polar residues" evidence="1">
    <location>
        <begin position="94"/>
        <end position="105"/>
    </location>
</feature>
<protein>
    <submittedName>
        <fullName evidence="3">Uncharacterized protein</fullName>
    </submittedName>
</protein>
<evidence type="ECO:0000313" key="3">
    <source>
        <dbReference type="WBParaSite" id="Gr19_v10_g13103.t1"/>
    </source>
</evidence>
<dbReference type="WBParaSite" id="Gr19_v10_g13103.t1">
    <property type="protein sequence ID" value="Gr19_v10_g13103.t1"/>
    <property type="gene ID" value="Gr19_v10_g13103"/>
</dbReference>
<evidence type="ECO:0000256" key="1">
    <source>
        <dbReference type="SAM" id="MobiDB-lite"/>
    </source>
</evidence>
<feature type="compositionally biased region" description="Basic and acidic residues" evidence="1">
    <location>
        <begin position="15"/>
        <end position="38"/>
    </location>
</feature>